<dbReference type="Pfam" id="PF00108">
    <property type="entry name" value="Thiolase_N"/>
    <property type="match status" value="1"/>
</dbReference>
<dbReference type="PROSITE" id="PS00737">
    <property type="entry name" value="THIOLASE_2"/>
    <property type="match status" value="1"/>
</dbReference>
<dbReference type="InterPro" id="IPR050215">
    <property type="entry name" value="Thiolase-like_sf_Thiolase"/>
</dbReference>
<dbReference type="PIRSF" id="PIRSF000429">
    <property type="entry name" value="Ac-CoA_Ac_transf"/>
    <property type="match status" value="1"/>
</dbReference>
<evidence type="ECO:0000256" key="6">
    <source>
        <dbReference type="ARBA" id="ARBA00022946"/>
    </source>
</evidence>
<accession>A0A9W6Y232</accession>
<reference evidence="16" key="1">
    <citation type="submission" date="2023-04" db="EMBL/GenBank/DDBJ databases">
        <title>Phytophthora fragariaefolia NBRC 109709.</title>
        <authorList>
            <person name="Ichikawa N."/>
            <person name="Sato H."/>
            <person name="Tonouchi N."/>
        </authorList>
    </citation>
    <scope>NUCLEOTIDE SEQUENCE</scope>
    <source>
        <strain evidence="16">NBRC 109709</strain>
    </source>
</reference>
<evidence type="ECO:0000256" key="2">
    <source>
        <dbReference type="ARBA" id="ARBA00005189"/>
    </source>
</evidence>
<dbReference type="CDD" id="cd00751">
    <property type="entry name" value="thiolase"/>
    <property type="match status" value="1"/>
</dbReference>
<evidence type="ECO:0000256" key="3">
    <source>
        <dbReference type="ARBA" id="ARBA00010982"/>
    </source>
</evidence>
<sequence>MNRIDRIRAHVAKSSPAPATPEEDVVIVSALRTPITKARRGGFKDTTPDVLLGHVLQAVLKQAKVDPKLVGDVVVGNVLQPGAGAGMARMAQLAAGIPHTVPLHVLNRQCSSGLQAVANVTAAIKAGYYDIGIAAGVECMSLSGMARDAPTVNWERVGAVQDAMDCTVPMGITSENVAEQFGISRAKQDELAALSHAKAAAAQANGWFKEEITPVSTVLKDKDGNEKAVIISQDDGVRAGTTVAKLGKLKPAFKEGGSTTAGNSSQVSDGAAAVLLMRRSVAKQMGLPILGRFVSFAVAGVPPAVMGIGPAVAIPEALQKANLAQDQIDVFEINEAFASQATYCIEKLGIPIEKVNPKGGAIALGHPLGCTGARQVSTLLYQLKRKNQRYGVISMCIGTGMGAAAVFEREL</sequence>
<dbReference type="InterPro" id="IPR020617">
    <property type="entry name" value="Thiolase_C"/>
</dbReference>
<evidence type="ECO:0000256" key="10">
    <source>
        <dbReference type="ARBA" id="ARBA00024073"/>
    </source>
</evidence>
<keyword evidence="13" id="KW-0472">Membrane</keyword>
<feature type="transmembrane region" description="Helical" evidence="13">
    <location>
        <begin position="390"/>
        <end position="407"/>
    </location>
</feature>
<dbReference type="SUPFAM" id="SSF53901">
    <property type="entry name" value="Thiolase-like"/>
    <property type="match status" value="2"/>
</dbReference>
<feature type="active site" description="Proton acceptor" evidence="11">
    <location>
        <position position="396"/>
    </location>
</feature>
<dbReference type="PANTHER" id="PTHR43853">
    <property type="entry name" value="3-KETOACYL-COA THIOLASE, PEROXISOMAL"/>
    <property type="match status" value="1"/>
</dbReference>
<comment type="caution">
    <text evidence="16">The sequence shown here is derived from an EMBL/GenBank/DDBJ whole genome shotgun (WGS) entry which is preliminary data.</text>
</comment>
<evidence type="ECO:0000256" key="11">
    <source>
        <dbReference type="PIRSR" id="PIRSR000429-1"/>
    </source>
</evidence>
<comment type="similarity">
    <text evidence="3 12">Belongs to the thiolase-like superfamily. Thiolase family.</text>
</comment>
<dbReference type="OrthoDB" id="5404651at2759"/>
<keyword evidence="8" id="KW-0576">Peroxisome</keyword>
<dbReference type="InterPro" id="IPR016039">
    <property type="entry name" value="Thiolase-like"/>
</dbReference>
<feature type="active site" description="Acyl-thioester intermediate" evidence="11">
    <location>
        <position position="110"/>
    </location>
</feature>
<comment type="subcellular location">
    <subcellularLocation>
        <location evidence="1">Peroxisome</location>
    </subcellularLocation>
</comment>
<name>A0A9W6Y232_9STRA</name>
<keyword evidence="6" id="KW-0809">Transit peptide</keyword>
<evidence type="ECO:0000256" key="4">
    <source>
        <dbReference type="ARBA" id="ARBA00022679"/>
    </source>
</evidence>
<feature type="domain" description="Thiolase N-terminal" evidence="14">
    <location>
        <begin position="25"/>
        <end position="280"/>
    </location>
</feature>
<dbReference type="EMBL" id="BSXT01002775">
    <property type="protein sequence ID" value="GMF50792.1"/>
    <property type="molecule type" value="Genomic_DNA"/>
</dbReference>
<keyword evidence="9 12" id="KW-0012">Acyltransferase</keyword>
<evidence type="ECO:0000313" key="17">
    <source>
        <dbReference type="Proteomes" id="UP001165121"/>
    </source>
</evidence>
<dbReference type="GO" id="GO:0005777">
    <property type="term" value="C:peroxisome"/>
    <property type="evidence" value="ECO:0007669"/>
    <property type="project" value="UniProtKB-SubCell"/>
</dbReference>
<evidence type="ECO:0000256" key="7">
    <source>
        <dbReference type="ARBA" id="ARBA00023098"/>
    </source>
</evidence>
<keyword evidence="17" id="KW-1185">Reference proteome</keyword>
<keyword evidence="7" id="KW-0443">Lipid metabolism</keyword>
<dbReference type="PROSITE" id="PS00099">
    <property type="entry name" value="THIOLASE_3"/>
    <property type="match status" value="1"/>
</dbReference>
<dbReference type="InterPro" id="IPR020613">
    <property type="entry name" value="Thiolase_CS"/>
</dbReference>
<evidence type="ECO:0000256" key="5">
    <source>
        <dbReference type="ARBA" id="ARBA00022832"/>
    </source>
</evidence>
<evidence type="ECO:0000256" key="9">
    <source>
        <dbReference type="ARBA" id="ARBA00023315"/>
    </source>
</evidence>
<dbReference type="AlphaFoldDB" id="A0A9W6Y232"/>
<dbReference type="Proteomes" id="UP001165121">
    <property type="component" value="Unassembled WGS sequence"/>
</dbReference>
<dbReference type="FunFam" id="3.40.47.10:FF:000010">
    <property type="entry name" value="Acetyl-CoA acetyltransferase (Thiolase)"/>
    <property type="match status" value="1"/>
</dbReference>
<evidence type="ECO:0000256" key="8">
    <source>
        <dbReference type="ARBA" id="ARBA00023140"/>
    </source>
</evidence>
<dbReference type="GO" id="GO:0010124">
    <property type="term" value="P:phenylacetate catabolic process"/>
    <property type="evidence" value="ECO:0007669"/>
    <property type="project" value="TreeGrafter"/>
</dbReference>
<feature type="active site" description="Proton acceptor" evidence="11">
    <location>
        <position position="366"/>
    </location>
</feature>
<dbReference type="InterPro" id="IPR020615">
    <property type="entry name" value="Thiolase_acyl_enz_int_AS"/>
</dbReference>
<evidence type="ECO:0000313" key="16">
    <source>
        <dbReference type="EMBL" id="GMF50792.1"/>
    </source>
</evidence>
<protein>
    <recommendedName>
        <fullName evidence="10">acetyl-CoA C-acyltransferase</fullName>
        <ecNumber evidence="10">2.3.1.16</ecNumber>
    </recommendedName>
</protein>
<feature type="domain" description="Thiolase C-terminal" evidence="15">
    <location>
        <begin position="288"/>
        <end position="409"/>
    </location>
</feature>
<dbReference type="PANTHER" id="PTHR43853:SF8">
    <property type="entry name" value="3-KETOACYL-COA THIOLASE, PEROXISOMAL"/>
    <property type="match status" value="1"/>
</dbReference>
<dbReference type="Pfam" id="PF02803">
    <property type="entry name" value="Thiolase_C"/>
    <property type="match status" value="1"/>
</dbReference>
<dbReference type="InterPro" id="IPR020610">
    <property type="entry name" value="Thiolase_AS"/>
</dbReference>
<dbReference type="InterPro" id="IPR020616">
    <property type="entry name" value="Thiolase_N"/>
</dbReference>
<evidence type="ECO:0000256" key="13">
    <source>
        <dbReference type="SAM" id="Phobius"/>
    </source>
</evidence>
<organism evidence="16 17">
    <name type="scientific">Phytophthora fragariaefolia</name>
    <dbReference type="NCBI Taxonomy" id="1490495"/>
    <lineage>
        <taxon>Eukaryota</taxon>
        <taxon>Sar</taxon>
        <taxon>Stramenopiles</taxon>
        <taxon>Oomycota</taxon>
        <taxon>Peronosporomycetes</taxon>
        <taxon>Peronosporales</taxon>
        <taxon>Peronosporaceae</taxon>
        <taxon>Phytophthora</taxon>
    </lineage>
</organism>
<dbReference type="GO" id="GO:0006635">
    <property type="term" value="P:fatty acid beta-oxidation"/>
    <property type="evidence" value="ECO:0007669"/>
    <property type="project" value="TreeGrafter"/>
</dbReference>
<proteinExistence type="inferred from homology"/>
<keyword evidence="13" id="KW-0812">Transmembrane</keyword>
<evidence type="ECO:0000256" key="1">
    <source>
        <dbReference type="ARBA" id="ARBA00004275"/>
    </source>
</evidence>
<evidence type="ECO:0000259" key="14">
    <source>
        <dbReference type="Pfam" id="PF00108"/>
    </source>
</evidence>
<keyword evidence="4 12" id="KW-0808">Transferase</keyword>
<evidence type="ECO:0000256" key="12">
    <source>
        <dbReference type="RuleBase" id="RU003557"/>
    </source>
</evidence>
<dbReference type="InterPro" id="IPR002155">
    <property type="entry name" value="Thiolase"/>
</dbReference>
<keyword evidence="13" id="KW-1133">Transmembrane helix</keyword>
<comment type="pathway">
    <text evidence="2">Lipid metabolism.</text>
</comment>
<dbReference type="EC" id="2.3.1.16" evidence="10"/>
<dbReference type="Gene3D" id="3.40.47.10">
    <property type="match status" value="2"/>
</dbReference>
<keyword evidence="5" id="KW-0276">Fatty acid metabolism</keyword>
<dbReference type="GO" id="GO:0003988">
    <property type="term" value="F:acetyl-CoA C-acyltransferase activity"/>
    <property type="evidence" value="ECO:0007669"/>
    <property type="project" value="UniProtKB-EC"/>
</dbReference>
<evidence type="ECO:0000259" key="15">
    <source>
        <dbReference type="Pfam" id="PF02803"/>
    </source>
</evidence>
<dbReference type="PROSITE" id="PS00098">
    <property type="entry name" value="THIOLASE_1"/>
    <property type="match status" value="1"/>
</dbReference>
<gene>
    <name evidence="16" type="ORF">Pfra01_002034100</name>
</gene>
<dbReference type="NCBIfam" id="TIGR01930">
    <property type="entry name" value="AcCoA-C-Actrans"/>
    <property type="match status" value="1"/>
</dbReference>